<feature type="region of interest" description="Disordered" evidence="1">
    <location>
        <begin position="37"/>
        <end position="71"/>
    </location>
</feature>
<organism evidence="2 3">
    <name type="scientific">Teichococcus oryzae</name>
    <dbReference type="NCBI Taxonomy" id="1608942"/>
    <lineage>
        <taxon>Bacteria</taxon>
        <taxon>Pseudomonadati</taxon>
        <taxon>Pseudomonadota</taxon>
        <taxon>Alphaproteobacteria</taxon>
        <taxon>Acetobacterales</taxon>
        <taxon>Roseomonadaceae</taxon>
        <taxon>Roseomonas</taxon>
    </lineage>
</organism>
<protein>
    <submittedName>
        <fullName evidence="2">Uncharacterized protein</fullName>
    </submittedName>
</protein>
<dbReference type="EMBL" id="VUKA01000007">
    <property type="protein sequence ID" value="KAA2212573.1"/>
    <property type="molecule type" value="Genomic_DNA"/>
</dbReference>
<evidence type="ECO:0000313" key="3">
    <source>
        <dbReference type="Proteomes" id="UP000322110"/>
    </source>
</evidence>
<reference evidence="2 3" key="1">
    <citation type="journal article" date="2015" name="Int. J. Syst. Evol. Microbiol.">
        <title>Roseomonas oryzae sp. nov., isolated from paddy rhizosphere soil.</title>
        <authorList>
            <person name="Ramaprasad E.V."/>
            <person name="Sasikala Ch."/>
            <person name="Ramana Ch.V."/>
        </authorList>
    </citation>
    <scope>NUCLEOTIDE SEQUENCE [LARGE SCALE GENOMIC DNA]</scope>
    <source>
        <strain evidence="2 3">KCTC 42542</strain>
    </source>
</reference>
<proteinExistence type="predicted"/>
<dbReference type="Proteomes" id="UP000322110">
    <property type="component" value="Unassembled WGS sequence"/>
</dbReference>
<accession>A0A5B2TEN6</accession>
<dbReference type="AlphaFoldDB" id="A0A5B2TEN6"/>
<comment type="caution">
    <text evidence="2">The sequence shown here is derived from an EMBL/GenBank/DDBJ whole genome shotgun (WGS) entry which is preliminary data.</text>
</comment>
<name>A0A5B2TEN6_9PROT</name>
<keyword evidence="3" id="KW-1185">Reference proteome</keyword>
<evidence type="ECO:0000313" key="2">
    <source>
        <dbReference type="EMBL" id="KAA2212573.1"/>
    </source>
</evidence>
<sequence length="132" mass="13467">MIDAVEQDLPAALQDQGQPEGQDQLGVMALPLQIADAGSSDPRHQEALREVAKDKQQRRGSSAACAARGASGGLVPGATLAAFVARLRGNGETRVFCGNEASPSTLFPGGATPSVADAKLANDSQIVGQFPA</sequence>
<dbReference type="RefSeq" id="WP_149812980.1">
    <property type="nucleotide sequence ID" value="NZ_VUKA01000007.1"/>
</dbReference>
<feature type="compositionally biased region" description="Low complexity" evidence="1">
    <location>
        <begin position="59"/>
        <end position="69"/>
    </location>
</feature>
<feature type="compositionally biased region" description="Basic and acidic residues" evidence="1">
    <location>
        <begin position="41"/>
        <end position="57"/>
    </location>
</feature>
<evidence type="ECO:0000256" key="1">
    <source>
        <dbReference type="SAM" id="MobiDB-lite"/>
    </source>
</evidence>
<gene>
    <name evidence="2" type="ORF">F0Q34_14725</name>
</gene>
<feature type="region of interest" description="Disordered" evidence="1">
    <location>
        <begin position="1"/>
        <end position="25"/>
    </location>
</feature>